<sequence length="296" mass="32893">MLMPHENSPKRNLSSRGDEQGNCPRTVKRSWVDQIDVAQDNDNDADGFTTVGKKRGKSPLSHKNTLQPQPRGSGESRTMTALRHQSTRPNSAVEQIKASRQLLDRCHVRYSKSNFDQMVFLEFLQEFSPVDYIDALEDMLGKDCVHQLAKMSGQILVGLSRKKLNKITLNGLPFDIEDSDVIKALRPFYQDKNLGSQLAAPSSQPTAAPATTRFTPAPPAIEVSAICDPVAVVSDPTPATIAEHETSSEKEKIVENKTTLTDEESLHDAKTREQKQLAAVLRKTSSKLFEEARNVR</sequence>
<feature type="region of interest" description="Disordered" evidence="1">
    <location>
        <begin position="1"/>
        <end position="89"/>
    </location>
</feature>
<feature type="region of interest" description="Disordered" evidence="1">
    <location>
        <begin position="196"/>
        <end position="215"/>
    </location>
</feature>
<feature type="compositionally biased region" description="Basic and acidic residues" evidence="1">
    <location>
        <begin position="244"/>
        <end position="255"/>
    </location>
</feature>
<dbReference type="EMBL" id="CP092865">
    <property type="protein sequence ID" value="UYV65015.1"/>
    <property type="molecule type" value="Genomic_DNA"/>
</dbReference>
<evidence type="ECO:0000313" key="3">
    <source>
        <dbReference type="Proteomes" id="UP001235939"/>
    </source>
</evidence>
<dbReference type="Proteomes" id="UP001235939">
    <property type="component" value="Chromosome 03"/>
</dbReference>
<name>A0ABY6KBE4_9ARAC</name>
<feature type="compositionally biased region" description="Polar residues" evidence="1">
    <location>
        <begin position="61"/>
        <end position="89"/>
    </location>
</feature>
<feature type="region of interest" description="Disordered" evidence="1">
    <location>
        <begin position="244"/>
        <end position="271"/>
    </location>
</feature>
<gene>
    <name evidence="2" type="ORF">LAZ67_3002825</name>
</gene>
<accession>A0ABY6KBE4</accession>
<evidence type="ECO:0000313" key="2">
    <source>
        <dbReference type="EMBL" id="UYV65015.1"/>
    </source>
</evidence>
<protein>
    <submittedName>
        <fullName evidence="2">Uncharacterized protein</fullName>
    </submittedName>
</protein>
<proteinExistence type="predicted"/>
<evidence type="ECO:0000256" key="1">
    <source>
        <dbReference type="SAM" id="MobiDB-lite"/>
    </source>
</evidence>
<reference evidence="2 3" key="1">
    <citation type="submission" date="2022-01" db="EMBL/GenBank/DDBJ databases">
        <title>A chromosomal length assembly of Cordylochernes scorpioides.</title>
        <authorList>
            <person name="Zeh D."/>
            <person name="Zeh J."/>
        </authorList>
    </citation>
    <scope>NUCLEOTIDE SEQUENCE [LARGE SCALE GENOMIC DNA]</scope>
    <source>
        <strain evidence="2">IN4F17</strain>
        <tissue evidence="2">Whole Body</tissue>
    </source>
</reference>
<organism evidence="2 3">
    <name type="scientific">Cordylochernes scorpioides</name>
    <dbReference type="NCBI Taxonomy" id="51811"/>
    <lineage>
        <taxon>Eukaryota</taxon>
        <taxon>Metazoa</taxon>
        <taxon>Ecdysozoa</taxon>
        <taxon>Arthropoda</taxon>
        <taxon>Chelicerata</taxon>
        <taxon>Arachnida</taxon>
        <taxon>Pseudoscorpiones</taxon>
        <taxon>Cheliferoidea</taxon>
        <taxon>Chernetidae</taxon>
        <taxon>Cordylochernes</taxon>
    </lineage>
</organism>
<keyword evidence="3" id="KW-1185">Reference proteome</keyword>